<evidence type="ECO:0000256" key="1">
    <source>
        <dbReference type="ARBA" id="ARBA00004651"/>
    </source>
</evidence>
<evidence type="ECO:0000256" key="5">
    <source>
        <dbReference type="ARBA" id="ARBA00022989"/>
    </source>
</evidence>
<feature type="transmembrane region" description="Helical" evidence="8">
    <location>
        <begin position="257"/>
        <end position="275"/>
    </location>
</feature>
<dbReference type="PANTHER" id="PTHR23522:SF4">
    <property type="entry name" value="NUCLEOSIDE PERMEASE NUPG-RELATED"/>
    <property type="match status" value="1"/>
</dbReference>
<dbReference type="Gene3D" id="1.20.1250.20">
    <property type="entry name" value="MFS general substrate transporter like domains"/>
    <property type="match status" value="2"/>
</dbReference>
<evidence type="ECO:0000256" key="2">
    <source>
        <dbReference type="ARBA" id="ARBA00022448"/>
    </source>
</evidence>
<organism evidence="9 10">
    <name type="scientific">Rubrivirga litoralis</name>
    <dbReference type="NCBI Taxonomy" id="3075598"/>
    <lineage>
        <taxon>Bacteria</taxon>
        <taxon>Pseudomonadati</taxon>
        <taxon>Rhodothermota</taxon>
        <taxon>Rhodothermia</taxon>
        <taxon>Rhodothermales</taxon>
        <taxon>Rubricoccaceae</taxon>
        <taxon>Rubrivirga</taxon>
    </lineage>
</organism>
<keyword evidence="10" id="KW-1185">Reference proteome</keyword>
<feature type="transmembrane region" description="Helical" evidence="8">
    <location>
        <begin position="386"/>
        <end position="404"/>
    </location>
</feature>
<keyword evidence="5 8" id="KW-1133">Transmembrane helix</keyword>
<protein>
    <submittedName>
        <fullName evidence="9">MFS transporter</fullName>
    </submittedName>
</protein>
<evidence type="ECO:0000313" key="10">
    <source>
        <dbReference type="Proteomes" id="UP001267426"/>
    </source>
</evidence>
<feature type="transmembrane region" description="Helical" evidence="8">
    <location>
        <begin position="343"/>
        <end position="366"/>
    </location>
</feature>
<evidence type="ECO:0000256" key="6">
    <source>
        <dbReference type="ARBA" id="ARBA00023136"/>
    </source>
</evidence>
<dbReference type="RefSeq" id="WP_311661244.1">
    <property type="nucleotide sequence ID" value="NZ_JAVRHT010000001.1"/>
</dbReference>
<keyword evidence="3" id="KW-1003">Cell membrane</keyword>
<gene>
    <name evidence="9" type="ORF">RM540_00720</name>
</gene>
<feature type="transmembrane region" description="Helical" evidence="8">
    <location>
        <begin position="136"/>
        <end position="157"/>
    </location>
</feature>
<evidence type="ECO:0000313" key="9">
    <source>
        <dbReference type="EMBL" id="MDT0630258.1"/>
    </source>
</evidence>
<accession>A0ABU3BLU4</accession>
<evidence type="ECO:0000256" key="8">
    <source>
        <dbReference type="SAM" id="Phobius"/>
    </source>
</evidence>
<sequence length="438" mass="47117">MNGTAPPTAVKARLSAMMFLEFFVWGAWYTTVAVYMAAEGLGDLTHWPYTVNPVAAIVAPFFLGLVADRYFAAQKVFGVLHLVGGALMLLAPSLIQNPTLFILVLLGYNLCYMPTLGLSNTIAFEQLEDQEKEFPIIRVFGTVGWIVAGLAISFILSPVLGVTAEATAWPLYLTGIGSLVLGVFSFTLPDTPPAAAGQPVSVRSIAGVDAFKQLGSRSFYVFLGAALLLCIPLAAYYNFTQLFLEATGFENIAATQSLGQVSEVLFMLLMPLLFVRWGVKWMLAAGMVAWVLRYALFALAAPESVTWMIVGGIALHGICYDFFFVTGQIYVEKKSTPAVRGQAQGLFVLVTYGVGMLIGAQVAGAVYNGFLSGREVLPLAEWTQFWWIPAGFAAIVLVLFVAFFHDRVDRSAVTVTPEGDAPDASLTPASEAGVPVVS</sequence>
<dbReference type="Proteomes" id="UP001267426">
    <property type="component" value="Unassembled WGS sequence"/>
</dbReference>
<dbReference type="EMBL" id="JAVRHT010000001">
    <property type="protein sequence ID" value="MDT0630258.1"/>
    <property type="molecule type" value="Genomic_DNA"/>
</dbReference>
<feature type="transmembrane region" description="Helical" evidence="8">
    <location>
        <begin position="12"/>
        <end position="37"/>
    </location>
</feature>
<feature type="transmembrane region" description="Helical" evidence="8">
    <location>
        <begin position="169"/>
        <end position="188"/>
    </location>
</feature>
<proteinExistence type="predicted"/>
<keyword evidence="6 8" id="KW-0472">Membrane</keyword>
<evidence type="ECO:0000256" key="3">
    <source>
        <dbReference type="ARBA" id="ARBA00022475"/>
    </source>
</evidence>
<feature type="transmembrane region" description="Helical" evidence="8">
    <location>
        <begin position="219"/>
        <end position="237"/>
    </location>
</feature>
<keyword evidence="4 8" id="KW-0812">Transmembrane</keyword>
<dbReference type="Pfam" id="PF03825">
    <property type="entry name" value="Nuc_H_symport"/>
    <property type="match status" value="1"/>
</dbReference>
<keyword evidence="2" id="KW-0813">Transport</keyword>
<feature type="region of interest" description="Disordered" evidence="7">
    <location>
        <begin position="417"/>
        <end position="438"/>
    </location>
</feature>
<comment type="subcellular location">
    <subcellularLocation>
        <location evidence="1">Cell membrane</location>
        <topology evidence="1">Multi-pass membrane protein</topology>
    </subcellularLocation>
</comment>
<name>A0ABU3BLU4_9BACT</name>
<reference evidence="9 10" key="1">
    <citation type="submission" date="2023-09" db="EMBL/GenBank/DDBJ databases">
        <authorList>
            <person name="Rey-Velasco X."/>
        </authorList>
    </citation>
    <scope>NUCLEOTIDE SEQUENCE [LARGE SCALE GENOMIC DNA]</scope>
    <source>
        <strain evidence="9 10">F394</strain>
    </source>
</reference>
<evidence type="ECO:0000256" key="4">
    <source>
        <dbReference type="ARBA" id="ARBA00022692"/>
    </source>
</evidence>
<dbReference type="InterPro" id="IPR036259">
    <property type="entry name" value="MFS_trans_sf"/>
</dbReference>
<evidence type="ECO:0000256" key="7">
    <source>
        <dbReference type="SAM" id="MobiDB-lite"/>
    </source>
</evidence>
<feature type="transmembrane region" description="Helical" evidence="8">
    <location>
        <begin position="101"/>
        <end position="124"/>
    </location>
</feature>
<feature type="transmembrane region" description="Helical" evidence="8">
    <location>
        <begin position="307"/>
        <end position="331"/>
    </location>
</feature>
<feature type="transmembrane region" description="Helical" evidence="8">
    <location>
        <begin position="76"/>
        <end position="95"/>
    </location>
</feature>
<comment type="caution">
    <text evidence="9">The sequence shown here is derived from an EMBL/GenBank/DDBJ whole genome shotgun (WGS) entry which is preliminary data.</text>
</comment>
<dbReference type="SUPFAM" id="SSF103473">
    <property type="entry name" value="MFS general substrate transporter"/>
    <property type="match status" value="1"/>
</dbReference>
<feature type="transmembrane region" description="Helical" evidence="8">
    <location>
        <begin position="282"/>
        <end position="301"/>
    </location>
</feature>
<feature type="transmembrane region" description="Helical" evidence="8">
    <location>
        <begin position="49"/>
        <end position="67"/>
    </location>
</feature>
<dbReference type="InterPro" id="IPR004740">
    <property type="entry name" value="Nuc_H_symport"/>
</dbReference>
<dbReference type="PANTHER" id="PTHR23522">
    <property type="entry name" value="BLL5896 PROTEIN"/>
    <property type="match status" value="1"/>
</dbReference>